<name>A0ABW9P878_9LACO</name>
<keyword evidence="6 8" id="KW-1133">Transmembrane helix</keyword>
<comment type="similarity">
    <text evidence="8">Belongs to the binding-protein-dependent transport system permease family.</text>
</comment>
<evidence type="ECO:0000313" key="10">
    <source>
        <dbReference type="EMBL" id="MQS45415.1"/>
    </source>
</evidence>
<keyword evidence="2 8" id="KW-0813">Transport</keyword>
<keyword evidence="3" id="KW-1003">Cell membrane</keyword>
<dbReference type="Proteomes" id="UP000436655">
    <property type="component" value="Unassembled WGS sequence"/>
</dbReference>
<feature type="transmembrane region" description="Helical" evidence="8">
    <location>
        <begin position="197"/>
        <end position="220"/>
    </location>
</feature>
<dbReference type="Gene3D" id="1.10.3720.10">
    <property type="entry name" value="MetI-like"/>
    <property type="match status" value="1"/>
</dbReference>
<dbReference type="PANTHER" id="PTHR43357">
    <property type="entry name" value="INNER MEMBRANE ABC TRANSPORTER PERMEASE PROTEIN YDCV"/>
    <property type="match status" value="1"/>
</dbReference>
<dbReference type="RefSeq" id="WP_125704041.1">
    <property type="nucleotide sequence ID" value="NZ_JBHTOO010000029.1"/>
</dbReference>
<keyword evidence="7 8" id="KW-0472">Membrane</keyword>
<dbReference type="PANTHER" id="PTHR43357:SF4">
    <property type="entry name" value="INNER MEMBRANE ABC TRANSPORTER PERMEASE PROTEIN YDCV"/>
    <property type="match status" value="1"/>
</dbReference>
<evidence type="ECO:0000256" key="1">
    <source>
        <dbReference type="ARBA" id="ARBA00004429"/>
    </source>
</evidence>
<keyword evidence="11" id="KW-1185">Reference proteome</keyword>
<evidence type="ECO:0000259" key="9">
    <source>
        <dbReference type="PROSITE" id="PS50928"/>
    </source>
</evidence>
<dbReference type="EMBL" id="VDFN01000006">
    <property type="protein sequence ID" value="MQS45415.1"/>
    <property type="molecule type" value="Genomic_DNA"/>
</dbReference>
<dbReference type="PROSITE" id="PS50928">
    <property type="entry name" value="ABC_TM1"/>
    <property type="match status" value="1"/>
</dbReference>
<dbReference type="InterPro" id="IPR035906">
    <property type="entry name" value="MetI-like_sf"/>
</dbReference>
<gene>
    <name evidence="10" type="ORF">FHL03_07950</name>
</gene>
<feature type="transmembrane region" description="Helical" evidence="8">
    <location>
        <begin position="7"/>
        <end position="31"/>
    </location>
</feature>
<evidence type="ECO:0000256" key="7">
    <source>
        <dbReference type="ARBA" id="ARBA00023136"/>
    </source>
</evidence>
<evidence type="ECO:0000256" key="8">
    <source>
        <dbReference type="RuleBase" id="RU363032"/>
    </source>
</evidence>
<dbReference type="InterPro" id="IPR000515">
    <property type="entry name" value="MetI-like"/>
</dbReference>
<protein>
    <submittedName>
        <fullName evidence="10">Sugar ABC transporter permease</fullName>
    </submittedName>
</protein>
<reference evidence="10 11" key="1">
    <citation type="journal article" date="2019" name="Syst. Appl. Microbiol.">
        <title>Polyphasic characterization of two novel Lactobacillus spp. isolated from blown salami packages: Description of Lactobacillus halodurans sp. nov. and Lactobacillus salsicarnum sp. nov.</title>
        <authorList>
            <person name="Schuster J.A."/>
            <person name="Klingl A."/>
            <person name="Vogel R.F."/>
            <person name="Ehrmann M.A."/>
        </authorList>
    </citation>
    <scope>NUCLEOTIDE SEQUENCE [LARGE SCALE GENOMIC DNA]</scope>
    <source>
        <strain evidence="10 11">TMW 1.2098</strain>
    </source>
</reference>
<dbReference type="Pfam" id="PF00528">
    <property type="entry name" value="BPD_transp_1"/>
    <property type="match status" value="1"/>
</dbReference>
<comment type="caution">
    <text evidence="10">The sequence shown here is derived from an EMBL/GenBank/DDBJ whole genome shotgun (WGS) entry which is preliminary data.</text>
</comment>
<sequence>MLTKKKLVLLLSPFYLFFILFFVSAIIRSFITSLGYYPILDQTKISLNNYLDVFHDKMFLTICLRTMVFAIISALFACALGLIIANYFNQKNSRVSGFFYKVSQLPVMLPHIFIVLALLQLLSQTGLIPSLLVHLGLIKSYSDFPLILNDQKQIGIFLTYLWKETPYVIVTLILVLRQIGSKYQAVSLNLGASKWQTFWHVTLPLVQPALVNAFIINFSFNFGSYEVPFLLGNQQKELLPVYVYDLYVQGDITQIPHVMSLNLVLSLASIIIAAVAILISRKLPGGHNGGVR</sequence>
<feature type="transmembrane region" description="Helical" evidence="8">
    <location>
        <begin position="259"/>
        <end position="279"/>
    </location>
</feature>
<feature type="transmembrane region" description="Helical" evidence="8">
    <location>
        <begin position="58"/>
        <end position="88"/>
    </location>
</feature>
<comment type="subcellular location">
    <subcellularLocation>
        <location evidence="1">Cell inner membrane</location>
        <topology evidence="1">Multi-pass membrane protein</topology>
    </subcellularLocation>
    <subcellularLocation>
        <location evidence="8">Cell membrane</location>
        <topology evidence="8">Multi-pass membrane protein</topology>
    </subcellularLocation>
</comment>
<dbReference type="CDD" id="cd06261">
    <property type="entry name" value="TM_PBP2"/>
    <property type="match status" value="1"/>
</dbReference>
<organism evidence="10 11">
    <name type="scientific">Companilactobacillus mishanensis</name>
    <dbReference type="NCBI Taxonomy" id="2486008"/>
    <lineage>
        <taxon>Bacteria</taxon>
        <taxon>Bacillati</taxon>
        <taxon>Bacillota</taxon>
        <taxon>Bacilli</taxon>
        <taxon>Lactobacillales</taxon>
        <taxon>Lactobacillaceae</taxon>
        <taxon>Companilactobacillus</taxon>
    </lineage>
</organism>
<proteinExistence type="inferred from homology"/>
<evidence type="ECO:0000256" key="6">
    <source>
        <dbReference type="ARBA" id="ARBA00022989"/>
    </source>
</evidence>
<feature type="domain" description="ABC transmembrane type-1" evidence="9">
    <location>
        <begin position="63"/>
        <end position="276"/>
    </location>
</feature>
<dbReference type="SUPFAM" id="SSF161098">
    <property type="entry name" value="MetI-like"/>
    <property type="match status" value="1"/>
</dbReference>
<evidence type="ECO:0000256" key="2">
    <source>
        <dbReference type="ARBA" id="ARBA00022448"/>
    </source>
</evidence>
<feature type="transmembrane region" description="Helical" evidence="8">
    <location>
        <begin position="109"/>
        <end position="134"/>
    </location>
</feature>
<accession>A0ABW9P878</accession>
<keyword evidence="5 8" id="KW-0812">Transmembrane</keyword>
<evidence type="ECO:0000256" key="4">
    <source>
        <dbReference type="ARBA" id="ARBA00022519"/>
    </source>
</evidence>
<evidence type="ECO:0000313" key="11">
    <source>
        <dbReference type="Proteomes" id="UP000436655"/>
    </source>
</evidence>
<evidence type="ECO:0000256" key="5">
    <source>
        <dbReference type="ARBA" id="ARBA00022692"/>
    </source>
</evidence>
<feature type="transmembrane region" description="Helical" evidence="8">
    <location>
        <begin position="154"/>
        <end position="176"/>
    </location>
</feature>
<evidence type="ECO:0000256" key="3">
    <source>
        <dbReference type="ARBA" id="ARBA00022475"/>
    </source>
</evidence>
<keyword evidence="4" id="KW-0997">Cell inner membrane</keyword>